<accession>A0A445B6P2</accession>
<evidence type="ECO:0000313" key="2">
    <source>
        <dbReference type="EMBL" id="RYR34318.1"/>
    </source>
</evidence>
<name>A0A445B6P2_ARAHY</name>
<sequence length="153" mass="17602">MGLGFVDRELGKINTSWVKKFYCNFFRATLDSIYIHGRQILVTKATIEDALHCLPKTSATDVYEHAEVEMYCMTFDYEALRCVIATPDAPWVMDANNNKPTGMLFAHLLREARTWHQIFAHYVMPTTHFTEIPVDMLVLIGCVMEGKEVYFPS</sequence>
<dbReference type="Pfam" id="PF20167">
    <property type="entry name" value="Transposase_32"/>
    <property type="match status" value="1"/>
</dbReference>
<dbReference type="InterPro" id="IPR046796">
    <property type="entry name" value="Transposase_32_dom"/>
</dbReference>
<comment type="caution">
    <text evidence="2">The sequence shown here is derived from an EMBL/GenBank/DDBJ whole genome shotgun (WGS) entry which is preliminary data.</text>
</comment>
<organism evidence="2 3">
    <name type="scientific">Arachis hypogaea</name>
    <name type="common">Peanut</name>
    <dbReference type="NCBI Taxonomy" id="3818"/>
    <lineage>
        <taxon>Eukaryota</taxon>
        <taxon>Viridiplantae</taxon>
        <taxon>Streptophyta</taxon>
        <taxon>Embryophyta</taxon>
        <taxon>Tracheophyta</taxon>
        <taxon>Spermatophyta</taxon>
        <taxon>Magnoliopsida</taxon>
        <taxon>eudicotyledons</taxon>
        <taxon>Gunneridae</taxon>
        <taxon>Pentapetalae</taxon>
        <taxon>rosids</taxon>
        <taxon>fabids</taxon>
        <taxon>Fabales</taxon>
        <taxon>Fabaceae</taxon>
        <taxon>Papilionoideae</taxon>
        <taxon>50 kb inversion clade</taxon>
        <taxon>dalbergioids sensu lato</taxon>
        <taxon>Dalbergieae</taxon>
        <taxon>Pterocarpus clade</taxon>
        <taxon>Arachis</taxon>
    </lineage>
</organism>
<reference evidence="2 3" key="1">
    <citation type="submission" date="2019-01" db="EMBL/GenBank/DDBJ databases">
        <title>Sequencing of cultivated peanut Arachis hypogaea provides insights into genome evolution and oil improvement.</title>
        <authorList>
            <person name="Chen X."/>
        </authorList>
    </citation>
    <scope>NUCLEOTIDE SEQUENCE [LARGE SCALE GENOMIC DNA]</scope>
    <source>
        <strain evidence="3">cv. Fuhuasheng</strain>
        <tissue evidence="2">Leaves</tissue>
    </source>
</reference>
<feature type="domain" description="Putative plant transposon protein" evidence="1">
    <location>
        <begin position="7"/>
        <end position="151"/>
    </location>
</feature>
<dbReference type="Proteomes" id="UP000289738">
    <property type="component" value="Chromosome A10"/>
</dbReference>
<dbReference type="AlphaFoldDB" id="A0A445B6P2"/>
<proteinExistence type="predicted"/>
<dbReference type="EMBL" id="SDMP01000010">
    <property type="protein sequence ID" value="RYR34318.1"/>
    <property type="molecule type" value="Genomic_DNA"/>
</dbReference>
<evidence type="ECO:0000313" key="3">
    <source>
        <dbReference type="Proteomes" id="UP000289738"/>
    </source>
</evidence>
<keyword evidence="3" id="KW-1185">Reference proteome</keyword>
<gene>
    <name evidence="2" type="ORF">Ahy_A10g049120</name>
</gene>
<protein>
    <recommendedName>
        <fullName evidence="1">Putative plant transposon protein domain-containing protein</fullName>
    </recommendedName>
</protein>
<evidence type="ECO:0000259" key="1">
    <source>
        <dbReference type="Pfam" id="PF20167"/>
    </source>
</evidence>